<dbReference type="PANTHER" id="PTHR30028">
    <property type="entry name" value="UPF0014 INNER MEMBRANE PROTEIN YBBM-RELATED"/>
    <property type="match status" value="1"/>
</dbReference>
<keyword evidence="8" id="KW-1185">Reference proteome</keyword>
<evidence type="ECO:0000256" key="1">
    <source>
        <dbReference type="ARBA" id="ARBA00004141"/>
    </source>
</evidence>
<dbReference type="RefSeq" id="WP_193808337.1">
    <property type="nucleotide sequence ID" value="NZ_CP087714.1"/>
</dbReference>
<evidence type="ECO:0000256" key="3">
    <source>
        <dbReference type="ARBA" id="ARBA00022692"/>
    </source>
</evidence>
<name>A0ABZ3H1H0_GEOAI</name>
<evidence type="ECO:0000256" key="2">
    <source>
        <dbReference type="ARBA" id="ARBA00005268"/>
    </source>
</evidence>
<sequence>MYAESLIKLASASTLAVLVIIVSHLRKIGVAKDFSSAAMRGLVQLMILSAVLAYVFTSPIWPAFALPIYIAMALLAGHTSARRVGMPGAIWITTPSIAMGAAVSLAVMTALRVIPLKPEFVIPLAGMAFGNAMNICSLTLNRLLSEVGNNRNRIEAMLALGATAQQAMEQYERTSIKSALIPSIDNMRTLGIIFIPGAMTGMLMAGINPVTATVYQIAIFFMIISSGIVAAVYATYLTKKRLFTPAHQLIEEI</sequence>
<evidence type="ECO:0000256" key="6">
    <source>
        <dbReference type="SAM" id="Phobius"/>
    </source>
</evidence>
<evidence type="ECO:0000313" key="7">
    <source>
        <dbReference type="EMBL" id="XAT63272.1"/>
    </source>
</evidence>
<gene>
    <name evidence="7" type="primary">fetB</name>
    <name evidence="7" type="ORF">LPQ35_08405</name>
</gene>
<keyword evidence="4 6" id="KW-1133">Transmembrane helix</keyword>
<feature type="transmembrane region" description="Helical" evidence="6">
    <location>
        <begin position="6"/>
        <end position="25"/>
    </location>
</feature>
<keyword evidence="5 6" id="KW-0472">Membrane</keyword>
<feature type="transmembrane region" description="Helical" evidence="6">
    <location>
        <begin position="213"/>
        <end position="236"/>
    </location>
</feature>
<feature type="transmembrane region" description="Helical" evidence="6">
    <location>
        <begin position="187"/>
        <end position="207"/>
    </location>
</feature>
<dbReference type="Proteomes" id="UP001492541">
    <property type="component" value="Chromosome"/>
</dbReference>
<accession>A0ABZ3H1H0</accession>
<reference evidence="7 8" key="1">
    <citation type="submission" date="2021-11" db="EMBL/GenBank/DDBJ databases">
        <title>Whole genome of Geoglobus acetivorans.</title>
        <authorList>
            <person name="Liu D."/>
        </authorList>
    </citation>
    <scope>NUCLEOTIDE SEQUENCE [LARGE SCALE GENOMIC DNA]</scope>
    <source>
        <strain evidence="7 8">SBH6</strain>
    </source>
</reference>
<feature type="transmembrane region" description="Helical" evidence="6">
    <location>
        <begin position="89"/>
        <end position="114"/>
    </location>
</feature>
<dbReference type="PANTHER" id="PTHR30028:SF0">
    <property type="entry name" value="PROTEIN ALUMINUM SENSITIVE 3"/>
    <property type="match status" value="1"/>
</dbReference>
<protein>
    <submittedName>
        <fullName evidence="7">Iron export ABC transporter permease subunit FetB</fullName>
    </submittedName>
</protein>
<organism evidence="7 8">
    <name type="scientific">Geoglobus acetivorans</name>
    <dbReference type="NCBI Taxonomy" id="565033"/>
    <lineage>
        <taxon>Archaea</taxon>
        <taxon>Methanobacteriati</taxon>
        <taxon>Methanobacteriota</taxon>
        <taxon>Archaeoglobi</taxon>
        <taxon>Archaeoglobales</taxon>
        <taxon>Archaeoglobaceae</taxon>
        <taxon>Geoglobus</taxon>
    </lineage>
</organism>
<evidence type="ECO:0000256" key="5">
    <source>
        <dbReference type="ARBA" id="ARBA00023136"/>
    </source>
</evidence>
<proteinExistence type="inferred from homology"/>
<evidence type="ECO:0000313" key="8">
    <source>
        <dbReference type="Proteomes" id="UP001492541"/>
    </source>
</evidence>
<comment type="similarity">
    <text evidence="2">Belongs to the UPF0014 family.</text>
</comment>
<comment type="subcellular location">
    <subcellularLocation>
        <location evidence="1">Membrane</location>
        <topology evidence="1">Multi-pass membrane protein</topology>
    </subcellularLocation>
</comment>
<keyword evidence="3 6" id="KW-0812">Transmembrane</keyword>
<feature type="transmembrane region" description="Helical" evidence="6">
    <location>
        <begin position="120"/>
        <end position="144"/>
    </location>
</feature>
<dbReference type="GeneID" id="90449706"/>
<dbReference type="Pfam" id="PF03649">
    <property type="entry name" value="UPF0014"/>
    <property type="match status" value="1"/>
</dbReference>
<dbReference type="EMBL" id="CP087714">
    <property type="protein sequence ID" value="XAT63272.1"/>
    <property type="molecule type" value="Genomic_DNA"/>
</dbReference>
<dbReference type="InterPro" id="IPR005226">
    <property type="entry name" value="UPF0014_fam"/>
</dbReference>
<evidence type="ECO:0000256" key="4">
    <source>
        <dbReference type="ARBA" id="ARBA00022989"/>
    </source>
</evidence>